<sequence length="57" mass="6604">GTFIFSLVKYTPLKFNNVYEYPWWGYAIGGFFTLSSTLLVPLWMIYLVSTTPGSMRQ</sequence>
<dbReference type="GO" id="GO:0016020">
    <property type="term" value="C:membrane"/>
    <property type="evidence" value="ECO:0007669"/>
    <property type="project" value="UniProtKB-SubCell"/>
</dbReference>
<evidence type="ECO:0000313" key="8">
    <source>
        <dbReference type="Proteomes" id="UP001529510"/>
    </source>
</evidence>
<feature type="transmembrane region" description="Helical" evidence="6">
    <location>
        <begin position="23"/>
        <end position="48"/>
    </location>
</feature>
<keyword evidence="4 6" id="KW-1133">Transmembrane helix</keyword>
<feature type="non-terminal residue" evidence="7">
    <location>
        <position position="1"/>
    </location>
</feature>
<comment type="caution">
    <text evidence="7">The sequence shown here is derived from an EMBL/GenBank/DDBJ whole genome shotgun (WGS) entry which is preliminary data.</text>
</comment>
<keyword evidence="2" id="KW-0813">Transport</keyword>
<keyword evidence="8" id="KW-1185">Reference proteome</keyword>
<evidence type="ECO:0000256" key="3">
    <source>
        <dbReference type="ARBA" id="ARBA00022692"/>
    </source>
</evidence>
<feature type="non-terminal residue" evidence="7">
    <location>
        <position position="57"/>
    </location>
</feature>
<dbReference type="AlphaFoldDB" id="A0ABD0R0U9"/>
<name>A0ABD0R0U9_CIRMR</name>
<accession>A0ABD0R0U9</accession>
<evidence type="ECO:0000313" key="7">
    <source>
        <dbReference type="EMBL" id="KAL0191435.1"/>
    </source>
</evidence>
<keyword evidence="5 6" id="KW-0472">Membrane</keyword>
<evidence type="ECO:0000256" key="1">
    <source>
        <dbReference type="ARBA" id="ARBA00004141"/>
    </source>
</evidence>
<gene>
    <name evidence="7" type="ORF">M9458_014133</name>
</gene>
<dbReference type="PROSITE" id="PS50267">
    <property type="entry name" value="NA_NEUROTRAN_SYMP_3"/>
    <property type="match status" value="1"/>
</dbReference>
<evidence type="ECO:0000256" key="4">
    <source>
        <dbReference type="ARBA" id="ARBA00022989"/>
    </source>
</evidence>
<protein>
    <submittedName>
        <fullName evidence="7">Uncharacterized protein</fullName>
    </submittedName>
</protein>
<dbReference type="Pfam" id="PF00209">
    <property type="entry name" value="SNF"/>
    <property type="match status" value="1"/>
</dbReference>
<keyword evidence="3 6" id="KW-0812">Transmembrane</keyword>
<dbReference type="Proteomes" id="UP001529510">
    <property type="component" value="Unassembled WGS sequence"/>
</dbReference>
<evidence type="ECO:0000256" key="5">
    <source>
        <dbReference type="ARBA" id="ARBA00023136"/>
    </source>
</evidence>
<dbReference type="InterPro" id="IPR000175">
    <property type="entry name" value="Na/ntran_symport"/>
</dbReference>
<dbReference type="SUPFAM" id="SSF161070">
    <property type="entry name" value="SNF-like"/>
    <property type="match status" value="1"/>
</dbReference>
<dbReference type="InterPro" id="IPR037272">
    <property type="entry name" value="SNS_sf"/>
</dbReference>
<evidence type="ECO:0000256" key="2">
    <source>
        <dbReference type="ARBA" id="ARBA00022448"/>
    </source>
</evidence>
<reference evidence="7 8" key="1">
    <citation type="submission" date="2024-05" db="EMBL/GenBank/DDBJ databases">
        <title>Genome sequencing and assembly of Indian major carp, Cirrhinus mrigala (Hamilton, 1822).</title>
        <authorList>
            <person name="Mohindra V."/>
            <person name="Chowdhury L.M."/>
            <person name="Lal K."/>
            <person name="Jena J.K."/>
        </authorList>
    </citation>
    <scope>NUCLEOTIDE SEQUENCE [LARGE SCALE GENOMIC DNA]</scope>
    <source>
        <strain evidence="7">CM1030</strain>
        <tissue evidence="7">Blood</tissue>
    </source>
</reference>
<dbReference type="EMBL" id="JAMKFB020000006">
    <property type="protein sequence ID" value="KAL0191435.1"/>
    <property type="molecule type" value="Genomic_DNA"/>
</dbReference>
<proteinExistence type="predicted"/>
<evidence type="ECO:0000256" key="6">
    <source>
        <dbReference type="SAM" id="Phobius"/>
    </source>
</evidence>
<organism evidence="7 8">
    <name type="scientific">Cirrhinus mrigala</name>
    <name type="common">Mrigala</name>
    <dbReference type="NCBI Taxonomy" id="683832"/>
    <lineage>
        <taxon>Eukaryota</taxon>
        <taxon>Metazoa</taxon>
        <taxon>Chordata</taxon>
        <taxon>Craniata</taxon>
        <taxon>Vertebrata</taxon>
        <taxon>Euteleostomi</taxon>
        <taxon>Actinopterygii</taxon>
        <taxon>Neopterygii</taxon>
        <taxon>Teleostei</taxon>
        <taxon>Ostariophysi</taxon>
        <taxon>Cypriniformes</taxon>
        <taxon>Cyprinidae</taxon>
        <taxon>Labeoninae</taxon>
        <taxon>Labeonini</taxon>
        <taxon>Cirrhinus</taxon>
    </lineage>
</organism>
<comment type="subcellular location">
    <subcellularLocation>
        <location evidence="1">Membrane</location>
        <topology evidence="1">Multi-pass membrane protein</topology>
    </subcellularLocation>
</comment>